<proteinExistence type="predicted"/>
<sequence length="67" mass="6832">MTIGKADNVCAPANGPYRGTPGYLLLYDTCLTLQGGGTISHKEGFQSCQQVGHLSTGASTVVITSSG</sequence>
<keyword evidence="2" id="KW-1185">Reference proteome</keyword>
<dbReference type="Proteomes" id="UP001195483">
    <property type="component" value="Unassembled WGS sequence"/>
</dbReference>
<name>A0AAE0TEN1_9BIVA</name>
<gene>
    <name evidence="1" type="ORF">CHS0354_042531</name>
</gene>
<reference evidence="1" key="3">
    <citation type="submission" date="2023-05" db="EMBL/GenBank/DDBJ databases">
        <authorList>
            <person name="Smith C.H."/>
        </authorList>
    </citation>
    <scope>NUCLEOTIDE SEQUENCE</scope>
    <source>
        <strain evidence="1">CHS0354</strain>
        <tissue evidence="1">Mantle</tissue>
    </source>
</reference>
<evidence type="ECO:0000313" key="1">
    <source>
        <dbReference type="EMBL" id="KAK3608554.1"/>
    </source>
</evidence>
<protein>
    <submittedName>
        <fullName evidence="1">Uncharacterized protein</fullName>
    </submittedName>
</protein>
<dbReference type="EMBL" id="JAEAOA010002356">
    <property type="protein sequence ID" value="KAK3608554.1"/>
    <property type="molecule type" value="Genomic_DNA"/>
</dbReference>
<comment type="caution">
    <text evidence="1">The sequence shown here is derived from an EMBL/GenBank/DDBJ whole genome shotgun (WGS) entry which is preliminary data.</text>
</comment>
<evidence type="ECO:0000313" key="2">
    <source>
        <dbReference type="Proteomes" id="UP001195483"/>
    </source>
</evidence>
<reference evidence="1" key="1">
    <citation type="journal article" date="2021" name="Genome Biol. Evol.">
        <title>A High-Quality Reference Genome for a Parasitic Bivalve with Doubly Uniparental Inheritance (Bivalvia: Unionida).</title>
        <authorList>
            <person name="Smith C.H."/>
        </authorList>
    </citation>
    <scope>NUCLEOTIDE SEQUENCE</scope>
    <source>
        <strain evidence="1">CHS0354</strain>
    </source>
</reference>
<dbReference type="AlphaFoldDB" id="A0AAE0TEN1"/>
<accession>A0AAE0TEN1</accession>
<organism evidence="1 2">
    <name type="scientific">Potamilus streckersoni</name>
    <dbReference type="NCBI Taxonomy" id="2493646"/>
    <lineage>
        <taxon>Eukaryota</taxon>
        <taxon>Metazoa</taxon>
        <taxon>Spiralia</taxon>
        <taxon>Lophotrochozoa</taxon>
        <taxon>Mollusca</taxon>
        <taxon>Bivalvia</taxon>
        <taxon>Autobranchia</taxon>
        <taxon>Heteroconchia</taxon>
        <taxon>Palaeoheterodonta</taxon>
        <taxon>Unionida</taxon>
        <taxon>Unionoidea</taxon>
        <taxon>Unionidae</taxon>
        <taxon>Ambleminae</taxon>
        <taxon>Lampsilini</taxon>
        <taxon>Potamilus</taxon>
    </lineage>
</organism>
<reference evidence="1" key="2">
    <citation type="journal article" date="2021" name="Genome Biol. Evol.">
        <title>Developing a high-quality reference genome for a parasitic bivalve with doubly uniparental inheritance (Bivalvia: Unionida).</title>
        <authorList>
            <person name="Smith C.H."/>
        </authorList>
    </citation>
    <scope>NUCLEOTIDE SEQUENCE</scope>
    <source>
        <strain evidence="1">CHS0354</strain>
        <tissue evidence="1">Mantle</tissue>
    </source>
</reference>